<gene>
    <name evidence="1" type="ORF">ABIC75_003696</name>
</gene>
<dbReference type="Proteomes" id="UP001549184">
    <property type="component" value="Unassembled WGS sequence"/>
</dbReference>
<accession>A0ABV2K1P1</accession>
<dbReference type="NCBIfam" id="TIGR02243">
    <property type="entry name" value="putative baseplate assembly protein"/>
    <property type="match status" value="1"/>
</dbReference>
<proteinExistence type="predicted"/>
<comment type="caution">
    <text evidence="1">The sequence shown here is derived from an EMBL/GenBank/DDBJ whole genome shotgun (WGS) entry which is preliminary data.</text>
</comment>
<dbReference type="RefSeq" id="WP_354015335.1">
    <property type="nucleotide sequence ID" value="NZ_JBEPMU010000006.1"/>
</dbReference>
<evidence type="ECO:0000313" key="1">
    <source>
        <dbReference type="EMBL" id="MET3653958.1"/>
    </source>
</evidence>
<reference evidence="1 2" key="1">
    <citation type="submission" date="2024-06" db="EMBL/GenBank/DDBJ databases">
        <title>Sorghum-associated microbial communities from plants grown in Nebraska, USA.</title>
        <authorList>
            <person name="Schachtman D."/>
        </authorList>
    </citation>
    <scope>NUCLEOTIDE SEQUENCE [LARGE SCALE GENOMIC DNA]</scope>
    <source>
        <strain evidence="1 2">1073</strain>
    </source>
</reference>
<organism evidence="1 2">
    <name type="scientific">Dyella japonica</name>
    <dbReference type="NCBI Taxonomy" id="231455"/>
    <lineage>
        <taxon>Bacteria</taxon>
        <taxon>Pseudomonadati</taxon>
        <taxon>Pseudomonadota</taxon>
        <taxon>Gammaproteobacteria</taxon>
        <taxon>Lysobacterales</taxon>
        <taxon>Rhodanobacteraceae</taxon>
        <taxon>Dyella</taxon>
    </lineage>
</organism>
<dbReference type="InterPro" id="IPR011749">
    <property type="entry name" value="CHP02243"/>
</dbReference>
<keyword evidence="2" id="KW-1185">Reference proteome</keyword>
<evidence type="ECO:0000313" key="2">
    <source>
        <dbReference type="Proteomes" id="UP001549184"/>
    </source>
</evidence>
<dbReference type="EMBL" id="JBEPMU010000006">
    <property type="protein sequence ID" value="MET3653958.1"/>
    <property type="molecule type" value="Genomic_DNA"/>
</dbReference>
<name>A0ABV2K1P1_9GAMM</name>
<protein>
    <recommendedName>
        <fullName evidence="3">Baseplate assembly protein</fullName>
    </recommendedName>
</protein>
<evidence type="ECO:0008006" key="3">
    <source>
        <dbReference type="Google" id="ProtNLM"/>
    </source>
</evidence>
<sequence>MSAAGPRVTGLIGCTLPPACSEPKRREQLRLSGALNGIDYVEVGDDGVTLCVHLFGDIPSDVAVANVRISGGDRITGLRVISVHEEHEPDLHDDTCLRVVLDREGDHTPYCLCLVDAASGNDPNSWMAYPGFDPRYACATLRFRLDCAKDADCATASHCVEAPPAPPEINYLAKDYASFRQLFFDRIAIDMPAWRERHVPDIGVALVEAMAYTADHLSYYQDAVATEAYLATARRRISVRRHARLVDYRMHEGCNARALVTLSLPAGEVTFAFDQLLLLVPPAGQTDVHAGAISPAQLEKARAQGALIYAPMPLDGATAITVVAAQSTIRLYTWGDAMCCLPRGSTQAVLVDAPLAVPNEPPASQPSVTDGGKATAAGKNAPVQAAAVATPPQRALRLKPGDLLIFEEVRGPSTGNPADANPAHRHAVRLTAVEEQVDPLNQQRLLQVSWDACDALPFDLCLSTRMPSPDCSWVSDVSVARGNVLLVDHGDYAPGQCRCDALCAPPDAIDNDDYPGLGSALAEVPDACTRCGALREDCWLVPGSTHYTCCRCEGAVQDVLRIADDTGHVLPGSLLTWAEPLPGEANAPVCRLLLRDPRQALPQLDVHGGDLADVLVSDPVDAQWRWDARQDLLESGPDDRHFVVEVDDDAAAHLRFGDGVLGRRPQAGDFFRARQRLGNGTVGNVGRDSIVWLAWSGGEVPPGLVPRNPLPATGGTAAESMAEVKLFAPGAFRARPLRAIIAEDYAAFARQNTQLQGAACALAWNGSWYEADVVVDPLGRETLLPSLARTLAAGLHPYRRIGHDVAVRSAHYVPLLIELHVCVLPDFLQAHVRAQLVDRFRAGLRSDGMPGFFHPDRLQLGQAVYASALMAEAQAITGVAHVDVLTLARMEAGKPGDVPADGVLWLAAAEIAQVDNDPDHPDRGSIAFTLGGGR</sequence>